<proteinExistence type="predicted"/>
<name>A0A5N0T8Z0_9GAMM</name>
<dbReference type="Proteomes" id="UP000325372">
    <property type="component" value="Unassembled WGS sequence"/>
</dbReference>
<dbReference type="EMBL" id="VYXP01000005">
    <property type="protein sequence ID" value="KAA9131503.1"/>
    <property type="molecule type" value="Genomic_DNA"/>
</dbReference>
<accession>A0A5N0T8Z0</accession>
<evidence type="ECO:0000313" key="5">
    <source>
        <dbReference type="EMBL" id="KAA9131503.1"/>
    </source>
</evidence>
<evidence type="ECO:0000256" key="2">
    <source>
        <dbReference type="ARBA" id="ARBA00023054"/>
    </source>
</evidence>
<keyword evidence="4" id="KW-0732">Signal</keyword>
<evidence type="ECO:0000256" key="1">
    <source>
        <dbReference type="ARBA" id="ARBA00004196"/>
    </source>
</evidence>
<protein>
    <submittedName>
        <fullName evidence="5">HlyD family efflux transporter periplasmic adaptor subunit</fullName>
    </submittedName>
</protein>
<dbReference type="PANTHER" id="PTHR32347:SF23">
    <property type="entry name" value="BLL5650 PROTEIN"/>
    <property type="match status" value="1"/>
</dbReference>
<evidence type="ECO:0000256" key="3">
    <source>
        <dbReference type="SAM" id="Coils"/>
    </source>
</evidence>
<dbReference type="GO" id="GO:0030313">
    <property type="term" value="C:cell envelope"/>
    <property type="evidence" value="ECO:0007669"/>
    <property type="project" value="UniProtKB-SubCell"/>
</dbReference>
<evidence type="ECO:0000313" key="6">
    <source>
        <dbReference type="Proteomes" id="UP000325372"/>
    </source>
</evidence>
<dbReference type="RefSeq" id="WP_150864153.1">
    <property type="nucleotide sequence ID" value="NZ_VYXP01000005.1"/>
</dbReference>
<feature type="signal peptide" evidence="4">
    <location>
        <begin position="1"/>
        <end position="20"/>
    </location>
</feature>
<reference evidence="5 6" key="1">
    <citation type="submission" date="2019-09" db="EMBL/GenBank/DDBJ databases">
        <title>Wenzhouxiangella sp. Genome sequencing and assembly.</title>
        <authorList>
            <person name="Zhang R."/>
        </authorList>
    </citation>
    <scope>NUCLEOTIDE SEQUENCE [LARGE SCALE GENOMIC DNA]</scope>
    <source>
        <strain evidence="5 6">W260</strain>
    </source>
</reference>
<comment type="subcellular location">
    <subcellularLocation>
        <location evidence="1">Cell envelope</location>
    </subcellularLocation>
</comment>
<dbReference type="Gene3D" id="2.40.30.170">
    <property type="match status" value="1"/>
</dbReference>
<sequence length="317" mass="35067">MRRAAILGLVASLAMPAAFAGEAPPPMLTGEVYSRQAQAVIVPMTTNWRASISTMAPEGSQVQAGDIVVEFDGTEAARQLETQEETARTEQAMTEREIAQLEKSLAQARFQFEQAQVTLDLATLKAEIPEGVLGAIEYAENQLAFEEATKALENARQAFADARKSLDDRVKQAELDERKLLVQAEWWTQMLESFQVRANQSGYVIYGIHPWTRTKFQEGDQVQTSFHVAQVADTADLAVKVWINGVDRPRVAAGDTVTIRLDALPDRAFQGRIESVSESSSNRQEWGWADYFEAEVVFDDKGVDDLLPGMSALVEVL</sequence>
<comment type="caution">
    <text evidence="5">The sequence shown here is derived from an EMBL/GenBank/DDBJ whole genome shotgun (WGS) entry which is preliminary data.</text>
</comment>
<keyword evidence="2 3" id="KW-0175">Coiled coil</keyword>
<evidence type="ECO:0000256" key="4">
    <source>
        <dbReference type="SAM" id="SignalP"/>
    </source>
</evidence>
<dbReference type="AlphaFoldDB" id="A0A5N0T8Z0"/>
<feature type="coiled-coil region" evidence="3">
    <location>
        <begin position="77"/>
        <end position="165"/>
    </location>
</feature>
<gene>
    <name evidence="5" type="ORF">F3N42_09300</name>
</gene>
<dbReference type="InterPro" id="IPR050465">
    <property type="entry name" value="UPF0194_transport"/>
</dbReference>
<dbReference type="PANTHER" id="PTHR32347">
    <property type="entry name" value="EFFLUX SYSTEM COMPONENT YKNX-RELATED"/>
    <property type="match status" value="1"/>
</dbReference>
<keyword evidence="6" id="KW-1185">Reference proteome</keyword>
<feature type="chain" id="PRO_5024354281" evidence="4">
    <location>
        <begin position="21"/>
        <end position="317"/>
    </location>
</feature>
<organism evidence="5 6">
    <name type="scientific">Marinihelvus fidelis</name>
    <dbReference type="NCBI Taxonomy" id="2613842"/>
    <lineage>
        <taxon>Bacteria</taxon>
        <taxon>Pseudomonadati</taxon>
        <taxon>Pseudomonadota</taxon>
        <taxon>Gammaproteobacteria</taxon>
        <taxon>Chromatiales</taxon>
        <taxon>Wenzhouxiangellaceae</taxon>
        <taxon>Marinihelvus</taxon>
    </lineage>
</organism>